<evidence type="ECO:0000256" key="6">
    <source>
        <dbReference type="ARBA" id="ARBA00022448"/>
    </source>
</evidence>
<dbReference type="PROSITE" id="PS51007">
    <property type="entry name" value="CYTC"/>
    <property type="match status" value="1"/>
</dbReference>
<dbReference type="Pfam" id="PF13442">
    <property type="entry name" value="Cytochrome_CBB3"/>
    <property type="match status" value="1"/>
</dbReference>
<dbReference type="EMBL" id="CP048836">
    <property type="protein sequence ID" value="QID19110.1"/>
    <property type="molecule type" value="Genomic_DNA"/>
</dbReference>
<dbReference type="GO" id="GO:0009055">
    <property type="term" value="F:electron transfer activity"/>
    <property type="evidence" value="ECO:0007669"/>
    <property type="project" value="InterPro"/>
</dbReference>
<feature type="domain" description="Cytochrome c" evidence="23">
    <location>
        <begin position="70"/>
        <end position="149"/>
    </location>
</feature>
<dbReference type="CDD" id="cd20779">
    <property type="entry name" value="8prop_hemeD1_NirS"/>
    <property type="match status" value="1"/>
</dbReference>
<keyword evidence="10" id="KW-0574">Periplasm</keyword>
<dbReference type="GO" id="GO:0050418">
    <property type="term" value="F:hydroxylamine reductase activity"/>
    <property type="evidence" value="ECO:0007669"/>
    <property type="project" value="UniProtKB-EC"/>
</dbReference>
<dbReference type="Proteomes" id="UP000501991">
    <property type="component" value="Chromosome"/>
</dbReference>
<keyword evidence="11" id="KW-0249">Electron transport</keyword>
<evidence type="ECO:0000256" key="1">
    <source>
        <dbReference type="ARBA" id="ARBA00001926"/>
    </source>
</evidence>
<dbReference type="FunFam" id="1.10.760.10:FF:000027">
    <property type="entry name" value="Nitrite reductase"/>
    <property type="match status" value="1"/>
</dbReference>
<evidence type="ECO:0000256" key="10">
    <source>
        <dbReference type="ARBA" id="ARBA00022764"/>
    </source>
</evidence>
<dbReference type="FunFam" id="2.140.10.20:FF:000001">
    <property type="entry name" value="Nitrite reductase NirS"/>
    <property type="match status" value="1"/>
</dbReference>
<comment type="catalytic activity">
    <reaction evidence="15">
        <text>A + NH4(+) + H2O = hydroxylamine + AH2 + H(+)</text>
        <dbReference type="Rhea" id="RHEA:22052"/>
        <dbReference type="ChEBI" id="CHEBI:13193"/>
        <dbReference type="ChEBI" id="CHEBI:15377"/>
        <dbReference type="ChEBI" id="CHEBI:15378"/>
        <dbReference type="ChEBI" id="CHEBI:15429"/>
        <dbReference type="ChEBI" id="CHEBI:17499"/>
        <dbReference type="ChEBI" id="CHEBI:28938"/>
        <dbReference type="EC" id="1.7.99.1"/>
    </reaction>
</comment>
<evidence type="ECO:0000256" key="21">
    <source>
        <dbReference type="PROSITE-ProRule" id="PRU00433"/>
    </source>
</evidence>
<evidence type="ECO:0000313" key="24">
    <source>
        <dbReference type="EMBL" id="QID19110.1"/>
    </source>
</evidence>
<dbReference type="SUPFAM" id="SSF51004">
    <property type="entry name" value="C-terminal (heme d1) domain of cytochrome cd1-nitrite reductase"/>
    <property type="match status" value="1"/>
</dbReference>
<keyword evidence="7 21" id="KW-0349">Heme</keyword>
<dbReference type="Gene3D" id="2.140.10.20">
    <property type="entry name" value="C-terminal (heme d1) domain of cytochrome cd1-nitrite reductase"/>
    <property type="match status" value="1"/>
</dbReference>
<dbReference type="InterPro" id="IPR003143">
    <property type="entry name" value="Cyt_cd1_C_sf"/>
</dbReference>
<evidence type="ECO:0000256" key="16">
    <source>
        <dbReference type="ARBA" id="ARBA00067067"/>
    </source>
</evidence>
<comment type="cofactor">
    <cofactor evidence="2">
        <name>heme</name>
        <dbReference type="ChEBI" id="CHEBI:30413"/>
    </cofactor>
</comment>
<dbReference type="InterPro" id="IPR009056">
    <property type="entry name" value="Cyt_c-like_dom"/>
</dbReference>
<evidence type="ECO:0000256" key="7">
    <source>
        <dbReference type="ARBA" id="ARBA00022617"/>
    </source>
</evidence>
<dbReference type="Pfam" id="PF02239">
    <property type="entry name" value="Cytochrom_D1"/>
    <property type="match status" value="1"/>
</dbReference>
<keyword evidence="9 22" id="KW-0732">Signal</keyword>
<accession>A0A6C1B9S4</accession>
<comment type="subcellular location">
    <subcellularLocation>
        <location evidence="3">Periplasm</location>
    </subcellularLocation>
</comment>
<evidence type="ECO:0000256" key="2">
    <source>
        <dbReference type="ARBA" id="ARBA00001971"/>
    </source>
</evidence>
<dbReference type="EC" id="1.7.99.1" evidence="16"/>
<evidence type="ECO:0000259" key="23">
    <source>
        <dbReference type="PROSITE" id="PS51007"/>
    </source>
</evidence>
<keyword evidence="25" id="KW-1185">Reference proteome</keyword>
<feature type="chain" id="PRO_5025682937" description="Nitrite reductase" evidence="22">
    <location>
        <begin position="27"/>
        <end position="580"/>
    </location>
</feature>
<sequence length="580" mass="63579">MKTSRTWGASIIALAALPLAISHAFAADPVADHKDVPAAEVKYEGAGGSPLAGVEMHQDVNPKAPPMTKAEFDQARKIYFQRCAGCHGVLRKGATGKPLTPDITLERGTEYLKTFITYGSPAGMPNWGTSGELSADEVDLMARYVQQTPPTPPEYSLADMKATWKVIVPPEQRPTKKMNSYDISNIFSTTLRDAGQVALIDGDTKKIINVVNTGYAVHISRMSASGRYLYVIGRDAKVDMIDLWMKVPDKVAEIRVGLEARSVETSKFKGYEDKYAVAGTYWPPQYVIMKGDTLEPLKVVSTRGMTVDTQEYHPEPRVASIVASHFKPEFVINVKETGKSLMVDYSDIDNLKTVSIGSARFLHDGGFDSTLRYFLVAANKSNKIAVIDTKTDKLAGLVDVGKIPHPGRGANFIHPKYGPVWATGDLGDDGIAVIGTDPVKHKQNAWKLVDTLKSQGGGALFIKTHPKSHHLYVDNPLNPDAKVSQSVAVYDINNFKAGFKVLPIAEWAGLKDDGAKRVVQPEYNKAGDEVWFSVWSAKNKESAIVVVNDKTLELKTVIKDPRLITPTGKFNVHNTQHDVY</sequence>
<gene>
    <name evidence="24" type="ORF">G3580_16690</name>
</gene>
<evidence type="ECO:0000256" key="5">
    <source>
        <dbReference type="ARBA" id="ARBA00011882"/>
    </source>
</evidence>
<evidence type="ECO:0000256" key="18">
    <source>
        <dbReference type="ARBA" id="ARBA00075012"/>
    </source>
</evidence>
<name>A0A6C1B9S4_9RHOO</name>
<evidence type="ECO:0000256" key="13">
    <source>
        <dbReference type="ARBA" id="ARBA00023004"/>
    </source>
</evidence>
<comment type="subunit">
    <text evidence="4">Homodimer.</text>
</comment>
<evidence type="ECO:0000256" key="3">
    <source>
        <dbReference type="ARBA" id="ARBA00004418"/>
    </source>
</evidence>
<keyword evidence="12" id="KW-0560">Oxidoreductase</keyword>
<protein>
    <recommendedName>
        <fullName evidence="17">Nitrite reductase</fullName>
        <ecNumber evidence="5">1.7.2.1</ecNumber>
        <ecNumber evidence="16">1.7.99.1</ecNumber>
    </recommendedName>
    <alternativeName>
        <fullName evidence="19">Cytochrome cd1</fullName>
    </alternativeName>
    <alternativeName>
        <fullName evidence="20">Cytochrome oxidase</fullName>
    </alternativeName>
    <alternativeName>
        <fullName evidence="18">Hydroxylamine reductase</fullName>
    </alternativeName>
</protein>
<feature type="signal peptide" evidence="22">
    <location>
        <begin position="1"/>
        <end position="26"/>
    </location>
</feature>
<comment type="cofactor">
    <cofactor evidence="1">
        <name>heme c</name>
        <dbReference type="ChEBI" id="CHEBI:61717"/>
    </cofactor>
</comment>
<evidence type="ECO:0000256" key="22">
    <source>
        <dbReference type="SAM" id="SignalP"/>
    </source>
</evidence>
<dbReference type="GO" id="GO:0042597">
    <property type="term" value="C:periplasmic space"/>
    <property type="evidence" value="ECO:0007669"/>
    <property type="project" value="UniProtKB-SubCell"/>
</dbReference>
<keyword evidence="6" id="KW-0813">Transport</keyword>
<evidence type="ECO:0000256" key="14">
    <source>
        <dbReference type="ARBA" id="ARBA00049340"/>
    </source>
</evidence>
<evidence type="ECO:0000256" key="17">
    <source>
        <dbReference type="ARBA" id="ARBA00071688"/>
    </source>
</evidence>
<comment type="catalytic activity">
    <reaction evidence="14">
        <text>nitric oxide + Fe(III)-[cytochrome c] + H2O = Fe(II)-[cytochrome c] + nitrite + 2 H(+)</text>
        <dbReference type="Rhea" id="RHEA:15233"/>
        <dbReference type="Rhea" id="RHEA-COMP:10350"/>
        <dbReference type="Rhea" id="RHEA-COMP:14399"/>
        <dbReference type="ChEBI" id="CHEBI:15377"/>
        <dbReference type="ChEBI" id="CHEBI:15378"/>
        <dbReference type="ChEBI" id="CHEBI:16301"/>
        <dbReference type="ChEBI" id="CHEBI:16480"/>
        <dbReference type="ChEBI" id="CHEBI:29033"/>
        <dbReference type="ChEBI" id="CHEBI:29034"/>
        <dbReference type="EC" id="1.7.2.1"/>
    </reaction>
</comment>
<keyword evidence="13 21" id="KW-0408">Iron</keyword>
<proteinExistence type="predicted"/>
<evidence type="ECO:0000313" key="25">
    <source>
        <dbReference type="Proteomes" id="UP000501991"/>
    </source>
</evidence>
<dbReference type="Gene3D" id="1.10.760.10">
    <property type="entry name" value="Cytochrome c-like domain"/>
    <property type="match status" value="1"/>
</dbReference>
<dbReference type="InterPro" id="IPR036909">
    <property type="entry name" value="Cyt_c-like_dom_sf"/>
</dbReference>
<evidence type="ECO:0000256" key="19">
    <source>
        <dbReference type="ARBA" id="ARBA00077813"/>
    </source>
</evidence>
<dbReference type="InterPro" id="IPR011048">
    <property type="entry name" value="Haem_d1_sf"/>
</dbReference>
<evidence type="ECO:0000256" key="12">
    <source>
        <dbReference type="ARBA" id="ARBA00023002"/>
    </source>
</evidence>
<evidence type="ECO:0000256" key="4">
    <source>
        <dbReference type="ARBA" id="ARBA00011738"/>
    </source>
</evidence>
<evidence type="ECO:0000256" key="15">
    <source>
        <dbReference type="ARBA" id="ARBA00051350"/>
    </source>
</evidence>
<dbReference type="GO" id="GO:0020037">
    <property type="term" value="F:heme binding"/>
    <property type="evidence" value="ECO:0007669"/>
    <property type="project" value="InterPro"/>
</dbReference>
<evidence type="ECO:0000256" key="11">
    <source>
        <dbReference type="ARBA" id="ARBA00022982"/>
    </source>
</evidence>
<evidence type="ECO:0000256" key="8">
    <source>
        <dbReference type="ARBA" id="ARBA00022723"/>
    </source>
</evidence>
<dbReference type="SUPFAM" id="SSF46626">
    <property type="entry name" value="Cytochrome c"/>
    <property type="match status" value="1"/>
</dbReference>
<evidence type="ECO:0000256" key="9">
    <source>
        <dbReference type="ARBA" id="ARBA00022729"/>
    </source>
</evidence>
<dbReference type="GO" id="GO:0050421">
    <property type="term" value="F:nitrite reductase (NO-forming) activity"/>
    <property type="evidence" value="ECO:0007669"/>
    <property type="project" value="UniProtKB-EC"/>
</dbReference>
<dbReference type="RefSeq" id="WP_173767398.1">
    <property type="nucleotide sequence ID" value="NZ_CP048836.1"/>
</dbReference>
<dbReference type="AlphaFoldDB" id="A0A6C1B9S4"/>
<reference evidence="24 25" key="1">
    <citation type="submission" date="2020-02" db="EMBL/GenBank/DDBJ databases">
        <title>Nitrogenibacter mangrovi gen. nov., sp. nov. isolated from mangrove sediment, a denitrifying betaproteobacterium.</title>
        <authorList>
            <person name="Liao H."/>
            <person name="Tian Y."/>
        </authorList>
    </citation>
    <scope>NUCLEOTIDE SEQUENCE [LARGE SCALE GENOMIC DNA]</scope>
    <source>
        <strain evidence="24 25">M9-3-2</strain>
    </source>
</reference>
<keyword evidence="8 21" id="KW-0479">Metal-binding</keyword>
<dbReference type="KEGG" id="azq:G3580_16690"/>
<organism evidence="24 25">
    <name type="scientific">Nitrogeniibacter mangrovi</name>
    <dbReference type="NCBI Taxonomy" id="2016596"/>
    <lineage>
        <taxon>Bacteria</taxon>
        <taxon>Pseudomonadati</taxon>
        <taxon>Pseudomonadota</taxon>
        <taxon>Betaproteobacteria</taxon>
        <taxon>Rhodocyclales</taxon>
        <taxon>Zoogloeaceae</taxon>
        <taxon>Nitrogeniibacter</taxon>
    </lineage>
</organism>
<dbReference type="GO" id="GO:0046872">
    <property type="term" value="F:metal ion binding"/>
    <property type="evidence" value="ECO:0007669"/>
    <property type="project" value="UniProtKB-KW"/>
</dbReference>
<dbReference type="EC" id="1.7.2.1" evidence="5"/>
<evidence type="ECO:0000256" key="20">
    <source>
        <dbReference type="ARBA" id="ARBA00080115"/>
    </source>
</evidence>